<evidence type="ECO:0000256" key="1">
    <source>
        <dbReference type="ARBA" id="ARBA00022723"/>
    </source>
</evidence>
<name>A0ABT7PES3_9BACT</name>
<keyword evidence="1" id="KW-0479">Metal-binding</keyword>
<evidence type="ECO:0000313" key="3">
    <source>
        <dbReference type="EMBL" id="MDM4014995.1"/>
    </source>
</evidence>
<keyword evidence="4" id="KW-1185">Reference proteome</keyword>
<reference evidence="3 4" key="1">
    <citation type="submission" date="2023-06" db="EMBL/GenBank/DDBJ databases">
        <title>Roseiconus lacunae JC819 isolated from Gulf of Mannar region, Tamil Nadu.</title>
        <authorList>
            <person name="Pk S."/>
            <person name="Ch S."/>
            <person name="Ch V.R."/>
        </authorList>
    </citation>
    <scope>NUCLEOTIDE SEQUENCE [LARGE SCALE GENOMIC DNA]</scope>
    <source>
        <strain evidence="3 4">JC819</strain>
    </source>
</reference>
<dbReference type="RefSeq" id="WP_289162578.1">
    <property type="nucleotide sequence ID" value="NZ_JASZZN010000004.1"/>
</dbReference>
<dbReference type="InterPro" id="IPR008007">
    <property type="entry name" value="Peptidase_M42"/>
</dbReference>
<evidence type="ECO:0000256" key="2">
    <source>
        <dbReference type="ARBA" id="ARBA00022801"/>
    </source>
</evidence>
<organism evidence="3 4">
    <name type="scientific">Roseiconus lacunae</name>
    <dbReference type="NCBI Taxonomy" id="2605694"/>
    <lineage>
        <taxon>Bacteria</taxon>
        <taxon>Pseudomonadati</taxon>
        <taxon>Planctomycetota</taxon>
        <taxon>Planctomycetia</taxon>
        <taxon>Pirellulales</taxon>
        <taxon>Pirellulaceae</taxon>
        <taxon>Roseiconus</taxon>
    </lineage>
</organism>
<dbReference type="SUPFAM" id="SSF53187">
    <property type="entry name" value="Zn-dependent exopeptidases"/>
    <property type="match status" value="1"/>
</dbReference>
<evidence type="ECO:0000313" key="4">
    <source>
        <dbReference type="Proteomes" id="UP001239462"/>
    </source>
</evidence>
<sequence>MHDFYSLLRQLVREPAVVGLEDGFFQIVRRELEDLSISVTQYMGVLVATGANPERGYISAHVDRNGLLCTGPNEFQYAAFIAGNRGELNGDSISEQFMDTIAGRFRGARVQAHSPRSGAYLGQAEILDASICSRRRNLIFKLDGLEYLQPGTPISFVDRLEVTEATIAAQLDNVVSVAMAIDLFRRGYQGTAFFTAGEEGGRSWRYLAEWFQRSDRCTDRLLVLDTSPFPDLDEVGKQDVVLRWKDANGAFNRSLTQSIADRCKQLGIRFCFKDAYIEQLNRSREKPLSLGRTELGRVISALGNSVQGTTIQLPTTAYHTQSETANRTAVDSMIRLLEDLLID</sequence>
<proteinExistence type="predicted"/>
<dbReference type="Pfam" id="PF05343">
    <property type="entry name" value="Peptidase_M42"/>
    <property type="match status" value="1"/>
</dbReference>
<dbReference type="PANTHER" id="PTHR32481:SF0">
    <property type="entry name" value="AMINOPEPTIDASE YPDE-RELATED"/>
    <property type="match status" value="1"/>
</dbReference>
<keyword evidence="2" id="KW-0378">Hydrolase</keyword>
<dbReference type="PANTHER" id="PTHR32481">
    <property type="entry name" value="AMINOPEPTIDASE"/>
    <property type="match status" value="1"/>
</dbReference>
<dbReference type="InterPro" id="IPR051464">
    <property type="entry name" value="Peptidase_M42_aminopept"/>
</dbReference>
<protein>
    <submittedName>
        <fullName evidence="3">Peptidase M42</fullName>
    </submittedName>
</protein>
<gene>
    <name evidence="3" type="ORF">QTN89_06110</name>
</gene>
<dbReference type="EMBL" id="JASZZN010000004">
    <property type="protein sequence ID" value="MDM4014995.1"/>
    <property type="molecule type" value="Genomic_DNA"/>
</dbReference>
<comment type="caution">
    <text evidence="3">The sequence shown here is derived from an EMBL/GenBank/DDBJ whole genome shotgun (WGS) entry which is preliminary data.</text>
</comment>
<dbReference type="Proteomes" id="UP001239462">
    <property type="component" value="Unassembled WGS sequence"/>
</dbReference>
<dbReference type="Gene3D" id="3.40.630.10">
    <property type="entry name" value="Zn peptidases"/>
    <property type="match status" value="1"/>
</dbReference>
<accession>A0ABT7PES3</accession>